<name>A0A7L5APK2_9MICO</name>
<dbReference type="Pfam" id="PF01035">
    <property type="entry name" value="DNA_binding_1"/>
    <property type="match status" value="1"/>
</dbReference>
<accession>A0A7L5APK2</accession>
<dbReference type="FunFam" id="1.10.10.10:FF:000214">
    <property type="entry name" value="Methylated-DNA--protein-cysteine methyltransferase"/>
    <property type="match status" value="1"/>
</dbReference>
<gene>
    <name evidence="11" type="ORF">BHD05_08405</name>
</gene>
<organism evidence="11 12">
    <name type="scientific">Marisediminicola antarctica</name>
    <dbReference type="NCBI Taxonomy" id="674079"/>
    <lineage>
        <taxon>Bacteria</taxon>
        <taxon>Bacillati</taxon>
        <taxon>Actinomycetota</taxon>
        <taxon>Actinomycetes</taxon>
        <taxon>Micrococcales</taxon>
        <taxon>Microbacteriaceae</taxon>
        <taxon>Marisediminicola</taxon>
    </lineage>
</organism>
<comment type="subcellular location">
    <subcellularLocation>
        <location evidence="8">Cytoplasm</location>
    </subcellularLocation>
</comment>
<dbReference type="InterPro" id="IPR008332">
    <property type="entry name" value="MethylG_MeTrfase_N"/>
</dbReference>
<dbReference type="SUPFAM" id="SSF53155">
    <property type="entry name" value="Methylated DNA-protein cysteine methyltransferase domain"/>
    <property type="match status" value="1"/>
</dbReference>
<comment type="function">
    <text evidence="8">Involved in the cellular defense against the biological effects of O6-methylguanine (O6-MeG) and O4-methylthymine (O4-MeT) in DNA. Repairs the methylated nucleobase in DNA by stoichiometrically transferring the methyl group to a cysteine residue in the enzyme. This is a suicide reaction: the enzyme is irreversibly inactivated.</text>
</comment>
<dbReference type="Gene3D" id="3.30.160.70">
    <property type="entry name" value="Methylated DNA-protein cysteine methyltransferase domain"/>
    <property type="match status" value="1"/>
</dbReference>
<keyword evidence="8" id="KW-0963">Cytoplasm</keyword>
<dbReference type="InterPro" id="IPR036631">
    <property type="entry name" value="MGMT_N_sf"/>
</dbReference>
<dbReference type="EMBL" id="CP017146">
    <property type="protein sequence ID" value="QHO71081.1"/>
    <property type="molecule type" value="Genomic_DNA"/>
</dbReference>
<dbReference type="InterPro" id="IPR036217">
    <property type="entry name" value="MethylDNA_cys_MeTrfase_DNAb"/>
</dbReference>
<keyword evidence="4 8" id="KW-0808">Transferase</keyword>
<dbReference type="GO" id="GO:0003908">
    <property type="term" value="F:methylated-DNA-[protein]-cysteine S-methyltransferase activity"/>
    <property type="evidence" value="ECO:0007669"/>
    <property type="project" value="UniProtKB-UniRule"/>
</dbReference>
<sequence length="156" mass="16573">MRVASPIGRIEITADEHAITSLAIERDGHLPHDEMTESSNAVLESAAGQLAEYFAGERHDFDLPVNLAGTQFQRAVWAELARLKFGDVSSYGAIGLATGRPTAGRAVGGAIGANPVPIIIGCHRVLAANRKITGYSGGRGIPTKVWLLDHESIPHQ</sequence>
<keyword evidence="3 8" id="KW-0489">Methyltransferase</keyword>
<dbReference type="GO" id="GO:0005737">
    <property type="term" value="C:cytoplasm"/>
    <property type="evidence" value="ECO:0007669"/>
    <property type="project" value="UniProtKB-SubCell"/>
</dbReference>
<feature type="domain" description="Methylated-DNA-[protein]-cysteine S-methyltransferase DNA binding" evidence="9">
    <location>
        <begin position="71"/>
        <end position="152"/>
    </location>
</feature>
<proteinExistence type="inferred from homology"/>
<evidence type="ECO:0000256" key="7">
    <source>
        <dbReference type="ARBA" id="ARBA00049348"/>
    </source>
</evidence>
<evidence type="ECO:0000259" key="10">
    <source>
        <dbReference type="Pfam" id="PF02870"/>
    </source>
</evidence>
<dbReference type="PANTHER" id="PTHR10815">
    <property type="entry name" value="METHYLATED-DNA--PROTEIN-CYSTEINE METHYLTRANSFERASE"/>
    <property type="match status" value="1"/>
</dbReference>
<comment type="similarity">
    <text evidence="2 8">Belongs to the MGMT family.</text>
</comment>
<comment type="catalytic activity">
    <reaction evidence="1 8">
        <text>a 4-O-methyl-thymidine in DNA + L-cysteinyl-[protein] = a thymidine in DNA + S-methyl-L-cysteinyl-[protein]</text>
        <dbReference type="Rhea" id="RHEA:53428"/>
        <dbReference type="Rhea" id="RHEA-COMP:10131"/>
        <dbReference type="Rhea" id="RHEA-COMP:10132"/>
        <dbReference type="Rhea" id="RHEA-COMP:13555"/>
        <dbReference type="Rhea" id="RHEA-COMP:13556"/>
        <dbReference type="ChEBI" id="CHEBI:29950"/>
        <dbReference type="ChEBI" id="CHEBI:82612"/>
        <dbReference type="ChEBI" id="CHEBI:137386"/>
        <dbReference type="ChEBI" id="CHEBI:137387"/>
        <dbReference type="EC" id="2.1.1.63"/>
    </reaction>
</comment>
<feature type="active site" description="Nucleophile; methyl group acceptor" evidence="8">
    <location>
        <position position="122"/>
    </location>
</feature>
<dbReference type="InterPro" id="IPR036388">
    <property type="entry name" value="WH-like_DNA-bd_sf"/>
</dbReference>
<dbReference type="NCBIfam" id="TIGR00589">
    <property type="entry name" value="ogt"/>
    <property type="match status" value="1"/>
</dbReference>
<reference evidence="11 12" key="1">
    <citation type="submission" date="2016-09" db="EMBL/GenBank/DDBJ databases">
        <title>Complete genome sequence of microbes from the polar regions.</title>
        <authorList>
            <person name="Liao L."/>
            <person name="Chen B."/>
        </authorList>
    </citation>
    <scope>NUCLEOTIDE SEQUENCE [LARGE SCALE GENOMIC DNA]</scope>
    <source>
        <strain evidence="11 12">ZS314</strain>
    </source>
</reference>
<comment type="catalytic activity">
    <reaction evidence="7 8">
        <text>a 6-O-methyl-2'-deoxyguanosine in DNA + L-cysteinyl-[protein] = S-methyl-L-cysteinyl-[protein] + a 2'-deoxyguanosine in DNA</text>
        <dbReference type="Rhea" id="RHEA:24000"/>
        <dbReference type="Rhea" id="RHEA-COMP:10131"/>
        <dbReference type="Rhea" id="RHEA-COMP:10132"/>
        <dbReference type="Rhea" id="RHEA-COMP:11367"/>
        <dbReference type="Rhea" id="RHEA-COMP:11368"/>
        <dbReference type="ChEBI" id="CHEBI:29950"/>
        <dbReference type="ChEBI" id="CHEBI:82612"/>
        <dbReference type="ChEBI" id="CHEBI:85445"/>
        <dbReference type="ChEBI" id="CHEBI:85448"/>
        <dbReference type="EC" id="2.1.1.63"/>
    </reaction>
</comment>
<dbReference type="EC" id="2.1.1.63" evidence="8"/>
<evidence type="ECO:0000313" key="12">
    <source>
        <dbReference type="Proteomes" id="UP000464507"/>
    </source>
</evidence>
<evidence type="ECO:0000256" key="6">
    <source>
        <dbReference type="ARBA" id="ARBA00023204"/>
    </source>
</evidence>
<feature type="domain" description="Methylguanine DNA methyltransferase ribonuclease-like" evidence="10">
    <location>
        <begin position="4"/>
        <end position="67"/>
    </location>
</feature>
<dbReference type="Pfam" id="PF02870">
    <property type="entry name" value="Methyltransf_1N"/>
    <property type="match status" value="1"/>
</dbReference>
<dbReference type="Proteomes" id="UP000464507">
    <property type="component" value="Chromosome"/>
</dbReference>
<keyword evidence="12" id="KW-1185">Reference proteome</keyword>
<dbReference type="AlphaFoldDB" id="A0A7L5APK2"/>
<keyword evidence="6 8" id="KW-0234">DNA repair</keyword>
<evidence type="ECO:0000256" key="4">
    <source>
        <dbReference type="ARBA" id="ARBA00022679"/>
    </source>
</evidence>
<dbReference type="InterPro" id="IPR014048">
    <property type="entry name" value="MethylDNA_cys_MeTrfase_DNA-bd"/>
</dbReference>
<dbReference type="GO" id="GO:0032259">
    <property type="term" value="P:methylation"/>
    <property type="evidence" value="ECO:0007669"/>
    <property type="project" value="UniProtKB-KW"/>
</dbReference>
<dbReference type="HAMAP" id="MF_00772">
    <property type="entry name" value="OGT"/>
    <property type="match status" value="1"/>
</dbReference>
<comment type="miscellaneous">
    <text evidence="8">This enzyme catalyzes only one turnover and therefore is not strictly catalytic. According to one definition, an enzyme is a biocatalyst that acts repeatedly and over many reaction cycles.</text>
</comment>
<evidence type="ECO:0000256" key="2">
    <source>
        <dbReference type="ARBA" id="ARBA00008711"/>
    </source>
</evidence>
<evidence type="ECO:0000256" key="8">
    <source>
        <dbReference type="HAMAP-Rule" id="MF_00772"/>
    </source>
</evidence>
<dbReference type="GO" id="GO:0006307">
    <property type="term" value="P:DNA alkylation repair"/>
    <property type="evidence" value="ECO:0007669"/>
    <property type="project" value="UniProtKB-UniRule"/>
</dbReference>
<dbReference type="PANTHER" id="PTHR10815:SF5">
    <property type="entry name" value="METHYLATED-DNA--PROTEIN-CYSTEINE METHYLTRANSFERASE"/>
    <property type="match status" value="1"/>
</dbReference>
<protein>
    <recommendedName>
        <fullName evidence="8">Methylated-DNA--protein-cysteine methyltransferase</fullName>
        <ecNumber evidence="8">2.1.1.63</ecNumber>
    </recommendedName>
    <alternativeName>
        <fullName evidence="8">6-O-methylguanine-DNA methyltransferase</fullName>
        <shortName evidence="8">MGMT</shortName>
    </alternativeName>
    <alternativeName>
        <fullName evidence="8">O-6-methylguanine-DNA-alkyltransferase</fullName>
    </alternativeName>
</protein>
<evidence type="ECO:0000256" key="1">
    <source>
        <dbReference type="ARBA" id="ARBA00001286"/>
    </source>
</evidence>
<evidence type="ECO:0000256" key="5">
    <source>
        <dbReference type="ARBA" id="ARBA00022763"/>
    </source>
</evidence>
<evidence type="ECO:0000313" key="11">
    <source>
        <dbReference type="EMBL" id="QHO71081.1"/>
    </source>
</evidence>
<keyword evidence="5 8" id="KW-0227">DNA damage</keyword>
<dbReference type="KEGG" id="mant:BHD05_08405"/>
<dbReference type="CDD" id="cd06445">
    <property type="entry name" value="ATase"/>
    <property type="match status" value="1"/>
</dbReference>
<dbReference type="Gene3D" id="1.10.10.10">
    <property type="entry name" value="Winged helix-like DNA-binding domain superfamily/Winged helix DNA-binding domain"/>
    <property type="match status" value="1"/>
</dbReference>
<evidence type="ECO:0000259" key="9">
    <source>
        <dbReference type="Pfam" id="PF01035"/>
    </source>
</evidence>
<evidence type="ECO:0000256" key="3">
    <source>
        <dbReference type="ARBA" id="ARBA00022603"/>
    </source>
</evidence>
<dbReference type="InterPro" id="IPR023546">
    <property type="entry name" value="MGMT"/>
</dbReference>
<dbReference type="SUPFAM" id="SSF46767">
    <property type="entry name" value="Methylated DNA-protein cysteine methyltransferase, C-terminal domain"/>
    <property type="match status" value="1"/>
</dbReference>